<reference evidence="1 2" key="1">
    <citation type="journal article" date="2013" name="Genome Announc.">
        <title>Draft genome sequences for three mercury-methylating, sulfate-reducing bacteria.</title>
        <authorList>
            <person name="Brown S.D."/>
            <person name="Hurt R.A.Jr."/>
            <person name="Gilmour C.C."/>
            <person name="Elias D.A."/>
        </authorList>
    </citation>
    <scope>NUCLEOTIDE SEQUENCE [LARGE SCALE GENOMIC DNA]</scope>
    <source>
        <strain evidence="1 2">DSM 2059</strain>
    </source>
</reference>
<dbReference type="SUPFAM" id="SSF53756">
    <property type="entry name" value="UDP-Glycosyltransferase/glycogen phosphorylase"/>
    <property type="match status" value="1"/>
</dbReference>
<evidence type="ECO:0000313" key="1">
    <source>
        <dbReference type="EMBL" id="EPR39242.1"/>
    </source>
</evidence>
<dbReference type="EMBL" id="ATHJ01000091">
    <property type="protein sequence ID" value="EPR39242.1"/>
    <property type="molecule type" value="Genomic_DNA"/>
</dbReference>
<dbReference type="STRING" id="897.B2D07_17725"/>
<dbReference type="AlphaFoldDB" id="S7TPW5"/>
<keyword evidence="2" id="KW-1185">Reference proteome</keyword>
<dbReference type="Pfam" id="PF13692">
    <property type="entry name" value="Glyco_trans_1_4"/>
    <property type="match status" value="1"/>
</dbReference>
<proteinExistence type="predicted"/>
<sequence>MLKRFGPRFGCQGVYNSLRKIRQMVSQSSAFHEALEILDDFFHLMDSGRLFTLKDPDAYRRLRRRVRRALFTVLMEGRPRLENLRGLSWPYDALLRNRSYLETVARGASPAEDRLQARLFLALLPFPGQWRELLRLENRTDRHPEIVSLLAEEQRKIDAKIVKKRQKTFRLRHFCQILKVPRPPAEKGVLRIFSLPYLFRIPGLLKRISKEYVIYMEPPWGVLARHAWLRVFSDLEDPCLIGAGGPEDRRFLETQAGVVPVPLAHGDYLEEDGTVPLGAEKRFDIVFNGLYDDMPRKRHNLLLELLCRPELSRLTALFIGRGASRHVAAFRRQVGALGLENRVTVRDNLPRREVPRYLARCRMGVHLALHENVCRSIYECFRSDIPCLVSSAMAGFDFHQITPQNGVVAPDDALPAAVCRMLDHLDPFSPRKWFLDHSGCRNNSRRLNDHLKVLFERQGYPWENDIVLLGSSGANRYVDPEDYRRFRPAFHALLAVFREFPLPLAVVPE</sequence>
<accession>S7TPW5</accession>
<dbReference type="Gene3D" id="3.40.50.2000">
    <property type="entry name" value="Glycogen Phosphorylase B"/>
    <property type="match status" value="1"/>
</dbReference>
<dbReference type="eggNOG" id="COG0438">
    <property type="taxonomic scope" value="Bacteria"/>
</dbReference>
<name>S7TPW5_DESML</name>
<evidence type="ECO:0000313" key="2">
    <source>
        <dbReference type="Proteomes" id="UP000014977"/>
    </source>
</evidence>
<dbReference type="Proteomes" id="UP000014977">
    <property type="component" value="Unassembled WGS sequence"/>
</dbReference>
<organism evidence="1 2">
    <name type="scientific">Desulfococcus multivorans DSM 2059</name>
    <dbReference type="NCBI Taxonomy" id="1121405"/>
    <lineage>
        <taxon>Bacteria</taxon>
        <taxon>Pseudomonadati</taxon>
        <taxon>Thermodesulfobacteriota</taxon>
        <taxon>Desulfobacteria</taxon>
        <taxon>Desulfobacterales</taxon>
        <taxon>Desulfococcaceae</taxon>
        <taxon>Desulfococcus</taxon>
    </lineage>
</organism>
<comment type="caution">
    <text evidence="1">The sequence shown here is derived from an EMBL/GenBank/DDBJ whole genome shotgun (WGS) entry which is preliminary data.</text>
</comment>
<protein>
    <submittedName>
        <fullName evidence="1">Uncharacterized protein</fullName>
    </submittedName>
</protein>
<gene>
    <name evidence="1" type="ORF">dsmv_2746</name>
</gene>